<dbReference type="PANTHER" id="PTHR47506">
    <property type="entry name" value="TRANSCRIPTIONAL REGULATORY PROTEIN"/>
    <property type="match status" value="1"/>
</dbReference>
<evidence type="ECO:0000256" key="3">
    <source>
        <dbReference type="ARBA" id="ARBA00023163"/>
    </source>
</evidence>
<dbReference type="Proteomes" id="UP001597097">
    <property type="component" value="Unassembled WGS sequence"/>
</dbReference>
<proteinExistence type="predicted"/>
<dbReference type="EMBL" id="JBHUCM010000047">
    <property type="protein sequence ID" value="MFD1545201.1"/>
    <property type="molecule type" value="Genomic_DNA"/>
</dbReference>
<sequence>MPRASKAEAERHREQVIEATAKLLRAHGVEKVSVPQAMAAAGLTHGGFYRHFSSKDDLVAQACSAAFAERATALDDLTQHATPGRARTEFLAGYVSALHRDNPALGCPGPALAVDAARAEPGDPLRQAFATGLRGMVDGMRQLDDGNEEAVLVELSTIVGAVLLSRACADDDLSDRILTAVREHLVGDANGETSPAE</sequence>
<keyword evidence="2 4" id="KW-0238">DNA-binding</keyword>
<name>A0ABW4GSB5_9ACTN</name>
<keyword evidence="1" id="KW-0805">Transcription regulation</keyword>
<evidence type="ECO:0000313" key="6">
    <source>
        <dbReference type="EMBL" id="MFD1545201.1"/>
    </source>
</evidence>
<accession>A0ABW4GSB5</accession>
<comment type="caution">
    <text evidence="6">The sequence shown here is derived from an EMBL/GenBank/DDBJ whole genome shotgun (WGS) entry which is preliminary data.</text>
</comment>
<keyword evidence="3" id="KW-0804">Transcription</keyword>
<gene>
    <name evidence="6" type="ORF">ACFSJ0_49740</name>
</gene>
<organism evidence="6 7">
    <name type="scientific">Nonomuraea guangzhouensis</name>
    <dbReference type="NCBI Taxonomy" id="1291555"/>
    <lineage>
        <taxon>Bacteria</taxon>
        <taxon>Bacillati</taxon>
        <taxon>Actinomycetota</taxon>
        <taxon>Actinomycetes</taxon>
        <taxon>Streptosporangiales</taxon>
        <taxon>Streptosporangiaceae</taxon>
        <taxon>Nonomuraea</taxon>
    </lineage>
</organism>
<dbReference type="PANTHER" id="PTHR47506:SF7">
    <property type="entry name" value="TRANSCRIPTIONAL REGULATORY PROTEIN"/>
    <property type="match status" value="1"/>
</dbReference>
<keyword evidence="7" id="KW-1185">Reference proteome</keyword>
<dbReference type="InterPro" id="IPR001647">
    <property type="entry name" value="HTH_TetR"/>
</dbReference>
<evidence type="ECO:0000256" key="2">
    <source>
        <dbReference type="ARBA" id="ARBA00023125"/>
    </source>
</evidence>
<dbReference type="RefSeq" id="WP_219532210.1">
    <property type="nucleotide sequence ID" value="NZ_JAHKRM010000013.1"/>
</dbReference>
<protein>
    <submittedName>
        <fullName evidence="6">TetR/AcrR family transcriptional regulator</fullName>
    </submittedName>
</protein>
<dbReference type="PROSITE" id="PS50977">
    <property type="entry name" value="HTH_TETR_2"/>
    <property type="match status" value="1"/>
</dbReference>
<evidence type="ECO:0000256" key="1">
    <source>
        <dbReference type="ARBA" id="ARBA00023015"/>
    </source>
</evidence>
<evidence type="ECO:0000259" key="5">
    <source>
        <dbReference type="PROSITE" id="PS50977"/>
    </source>
</evidence>
<reference evidence="7" key="1">
    <citation type="journal article" date="2019" name="Int. J. Syst. Evol. Microbiol.">
        <title>The Global Catalogue of Microorganisms (GCM) 10K type strain sequencing project: providing services to taxonomists for standard genome sequencing and annotation.</title>
        <authorList>
            <consortium name="The Broad Institute Genomics Platform"/>
            <consortium name="The Broad Institute Genome Sequencing Center for Infectious Disease"/>
            <person name="Wu L."/>
            <person name="Ma J."/>
        </authorList>
    </citation>
    <scope>NUCLEOTIDE SEQUENCE [LARGE SCALE GENOMIC DNA]</scope>
    <source>
        <strain evidence="7">CGMCC 1.15399</strain>
    </source>
</reference>
<evidence type="ECO:0000256" key="4">
    <source>
        <dbReference type="PROSITE-ProRule" id="PRU00335"/>
    </source>
</evidence>
<feature type="domain" description="HTH tetR-type" evidence="5">
    <location>
        <begin position="10"/>
        <end position="70"/>
    </location>
</feature>
<dbReference type="Pfam" id="PF00440">
    <property type="entry name" value="TetR_N"/>
    <property type="match status" value="1"/>
</dbReference>
<feature type="DNA-binding region" description="H-T-H motif" evidence="4">
    <location>
        <begin position="33"/>
        <end position="52"/>
    </location>
</feature>
<evidence type="ECO:0000313" key="7">
    <source>
        <dbReference type="Proteomes" id="UP001597097"/>
    </source>
</evidence>